<accession>A0A4R2JU77</accession>
<dbReference type="InterPro" id="IPR006091">
    <property type="entry name" value="Acyl-CoA_Oxase/DH_mid-dom"/>
</dbReference>
<dbReference type="SUPFAM" id="SSF56645">
    <property type="entry name" value="Acyl-CoA dehydrogenase NM domain-like"/>
    <property type="match status" value="1"/>
</dbReference>
<evidence type="ECO:0000313" key="10">
    <source>
        <dbReference type="EMBL" id="TCO60858.1"/>
    </source>
</evidence>
<dbReference type="Gene3D" id="1.20.140.10">
    <property type="entry name" value="Butyryl-CoA Dehydrogenase, subunit A, domain 3"/>
    <property type="match status" value="1"/>
</dbReference>
<dbReference type="InterPro" id="IPR046373">
    <property type="entry name" value="Acyl-CoA_Oxase/DH_mid-dom_sf"/>
</dbReference>
<dbReference type="Proteomes" id="UP000295680">
    <property type="component" value="Unassembled WGS sequence"/>
</dbReference>
<dbReference type="PANTHER" id="PTHR43292:SF4">
    <property type="entry name" value="ACYL-COA DEHYDROGENASE FADE34"/>
    <property type="match status" value="1"/>
</dbReference>
<keyword evidence="4 6" id="KW-0274">FAD</keyword>
<evidence type="ECO:0000256" key="3">
    <source>
        <dbReference type="ARBA" id="ARBA00022630"/>
    </source>
</evidence>
<keyword evidence="11" id="KW-1185">Reference proteome</keyword>
<dbReference type="PANTHER" id="PTHR43292">
    <property type="entry name" value="ACYL-COA DEHYDROGENASE"/>
    <property type="match status" value="1"/>
</dbReference>
<feature type="domain" description="Acyl-CoA dehydrogenase/oxidase C-terminal" evidence="7">
    <location>
        <begin position="231"/>
        <end position="374"/>
    </location>
</feature>
<dbReference type="AlphaFoldDB" id="A0A4R2JU77"/>
<evidence type="ECO:0000256" key="1">
    <source>
        <dbReference type="ARBA" id="ARBA00001974"/>
    </source>
</evidence>
<evidence type="ECO:0000256" key="2">
    <source>
        <dbReference type="ARBA" id="ARBA00009347"/>
    </source>
</evidence>
<dbReference type="InterPro" id="IPR009100">
    <property type="entry name" value="AcylCoA_DH/oxidase_NM_dom_sf"/>
</dbReference>
<evidence type="ECO:0000256" key="5">
    <source>
        <dbReference type="ARBA" id="ARBA00023002"/>
    </source>
</evidence>
<comment type="cofactor">
    <cofactor evidence="1 6">
        <name>FAD</name>
        <dbReference type="ChEBI" id="CHEBI:57692"/>
    </cofactor>
</comment>
<name>A0A4R2JU77_9PSEU</name>
<dbReference type="GO" id="GO:0016627">
    <property type="term" value="F:oxidoreductase activity, acting on the CH-CH group of donors"/>
    <property type="evidence" value="ECO:0007669"/>
    <property type="project" value="InterPro"/>
</dbReference>
<evidence type="ECO:0000259" key="9">
    <source>
        <dbReference type="Pfam" id="PF02771"/>
    </source>
</evidence>
<dbReference type="InterPro" id="IPR037069">
    <property type="entry name" value="AcylCoA_DH/ox_N_sf"/>
</dbReference>
<protein>
    <submittedName>
        <fullName evidence="10">Alkylation response protein AidB-like acyl-CoA dehydrogenase</fullName>
    </submittedName>
</protein>
<gene>
    <name evidence="10" type="ORF">EV192_103439</name>
</gene>
<dbReference type="Pfam" id="PF02771">
    <property type="entry name" value="Acyl-CoA_dh_N"/>
    <property type="match status" value="1"/>
</dbReference>
<dbReference type="InterPro" id="IPR009075">
    <property type="entry name" value="AcylCo_DH/oxidase_C"/>
</dbReference>
<evidence type="ECO:0000259" key="7">
    <source>
        <dbReference type="Pfam" id="PF00441"/>
    </source>
</evidence>
<dbReference type="SUPFAM" id="SSF47203">
    <property type="entry name" value="Acyl-CoA dehydrogenase C-terminal domain-like"/>
    <property type="match status" value="1"/>
</dbReference>
<reference evidence="10 11" key="1">
    <citation type="submission" date="2019-03" db="EMBL/GenBank/DDBJ databases">
        <title>Genomic Encyclopedia of Type Strains, Phase IV (KMG-IV): sequencing the most valuable type-strain genomes for metagenomic binning, comparative biology and taxonomic classification.</title>
        <authorList>
            <person name="Goeker M."/>
        </authorList>
    </citation>
    <scope>NUCLEOTIDE SEQUENCE [LARGE SCALE GENOMIC DNA]</scope>
    <source>
        <strain evidence="10 11">DSM 45934</strain>
    </source>
</reference>
<feature type="domain" description="Acyl-CoA oxidase/dehydrogenase middle" evidence="8">
    <location>
        <begin position="126"/>
        <end position="207"/>
    </location>
</feature>
<evidence type="ECO:0000256" key="4">
    <source>
        <dbReference type="ARBA" id="ARBA00022827"/>
    </source>
</evidence>
<feature type="domain" description="Acyl-CoA dehydrogenase/oxidase N-terminal" evidence="9">
    <location>
        <begin position="7"/>
        <end position="122"/>
    </location>
</feature>
<comment type="caution">
    <text evidence="10">The sequence shown here is derived from an EMBL/GenBank/DDBJ whole genome shotgun (WGS) entry which is preliminary data.</text>
</comment>
<dbReference type="GO" id="GO:0005886">
    <property type="term" value="C:plasma membrane"/>
    <property type="evidence" value="ECO:0007669"/>
    <property type="project" value="TreeGrafter"/>
</dbReference>
<evidence type="ECO:0000313" key="11">
    <source>
        <dbReference type="Proteomes" id="UP000295680"/>
    </source>
</evidence>
<dbReference type="RefSeq" id="WP_165960418.1">
    <property type="nucleotide sequence ID" value="NZ_SLWS01000003.1"/>
</dbReference>
<keyword evidence="3 6" id="KW-0285">Flavoprotein</keyword>
<dbReference type="Pfam" id="PF02770">
    <property type="entry name" value="Acyl-CoA_dh_M"/>
    <property type="match status" value="1"/>
</dbReference>
<dbReference type="InterPro" id="IPR036250">
    <property type="entry name" value="AcylCo_DH-like_C"/>
</dbReference>
<comment type="similarity">
    <text evidence="2 6">Belongs to the acyl-CoA dehydrogenase family.</text>
</comment>
<sequence length="380" mass="40814">MDLTFPPKQERFRQDVRALLARESVREEVARVRALPADQEPGLLDTYRLLGERGWLAPNWPQEYGGIGATIVEKAIVTEELIAAGVPDVAHTLSIDIVGLAVYLHGTPEQKARWLPSLAAGESIGCVLFSEPETGSDLGSLATRAEPDPEGWRLRGRKLYSLKAHMGDFALCLARTGSSEVRYSGLSVFIVPLDNTGVLISPLWTMMDEHFGAVTLDGPLVTRADVLGEIGDGWRIAGEVLRLERTGIELEAKARRTVDALLANVAEDTAYADRLVALDAEVEAGRLLSWRAVGTIADDVRDEALYAMAKWHTSETAKSAAVLAAELAGMDAALSLRDESAVPGSLVEHGYRDGPGFTIASGTSEVMLSMIASTALGLPS</sequence>
<evidence type="ECO:0000256" key="6">
    <source>
        <dbReference type="RuleBase" id="RU362125"/>
    </source>
</evidence>
<keyword evidence="5 6" id="KW-0560">Oxidoreductase</keyword>
<dbReference type="Pfam" id="PF00441">
    <property type="entry name" value="Acyl-CoA_dh_1"/>
    <property type="match status" value="1"/>
</dbReference>
<dbReference type="Gene3D" id="2.40.110.10">
    <property type="entry name" value="Butyryl-CoA Dehydrogenase, subunit A, domain 2"/>
    <property type="match status" value="1"/>
</dbReference>
<evidence type="ECO:0000259" key="8">
    <source>
        <dbReference type="Pfam" id="PF02770"/>
    </source>
</evidence>
<dbReference type="GO" id="GO:0050660">
    <property type="term" value="F:flavin adenine dinucleotide binding"/>
    <property type="evidence" value="ECO:0007669"/>
    <property type="project" value="InterPro"/>
</dbReference>
<organism evidence="10 11">
    <name type="scientific">Actinocrispum wychmicini</name>
    <dbReference type="NCBI Taxonomy" id="1213861"/>
    <lineage>
        <taxon>Bacteria</taxon>
        <taxon>Bacillati</taxon>
        <taxon>Actinomycetota</taxon>
        <taxon>Actinomycetes</taxon>
        <taxon>Pseudonocardiales</taxon>
        <taxon>Pseudonocardiaceae</taxon>
        <taxon>Actinocrispum</taxon>
    </lineage>
</organism>
<dbReference type="EMBL" id="SLWS01000003">
    <property type="protein sequence ID" value="TCO60858.1"/>
    <property type="molecule type" value="Genomic_DNA"/>
</dbReference>
<proteinExistence type="inferred from homology"/>
<dbReference type="InterPro" id="IPR013786">
    <property type="entry name" value="AcylCoA_DH/ox_N"/>
</dbReference>
<dbReference type="InterPro" id="IPR052161">
    <property type="entry name" value="Mycobact_Acyl-CoA_DH"/>
</dbReference>
<dbReference type="Gene3D" id="1.10.540.10">
    <property type="entry name" value="Acyl-CoA dehydrogenase/oxidase, N-terminal domain"/>
    <property type="match status" value="1"/>
</dbReference>